<dbReference type="Proteomes" id="UP000236664">
    <property type="component" value="Unassembled WGS sequence"/>
</dbReference>
<feature type="region of interest" description="Disordered" evidence="1">
    <location>
        <begin position="1"/>
        <end position="31"/>
    </location>
</feature>
<feature type="compositionally biased region" description="Low complexity" evidence="1">
    <location>
        <begin position="17"/>
        <end position="29"/>
    </location>
</feature>
<organism evidence="2 3">
    <name type="scientific">Gibberella nygamai</name>
    <name type="common">Bean root rot disease fungus</name>
    <name type="synonym">Fusarium nygamai</name>
    <dbReference type="NCBI Taxonomy" id="42673"/>
    <lineage>
        <taxon>Eukaryota</taxon>
        <taxon>Fungi</taxon>
        <taxon>Dikarya</taxon>
        <taxon>Ascomycota</taxon>
        <taxon>Pezizomycotina</taxon>
        <taxon>Sordariomycetes</taxon>
        <taxon>Hypocreomycetidae</taxon>
        <taxon>Hypocreales</taxon>
        <taxon>Nectriaceae</taxon>
        <taxon>Fusarium</taxon>
        <taxon>Fusarium fujikuroi species complex</taxon>
    </lineage>
</organism>
<feature type="compositionally biased region" description="Pro residues" evidence="1">
    <location>
        <begin position="1"/>
        <end position="10"/>
    </location>
</feature>
<name>A0A2K0WIC0_GIBNY</name>
<proteinExistence type="predicted"/>
<evidence type="ECO:0000256" key="1">
    <source>
        <dbReference type="SAM" id="MobiDB-lite"/>
    </source>
</evidence>
<gene>
    <name evidence="2" type="ORF">FNYG_04580</name>
</gene>
<dbReference type="AlphaFoldDB" id="A0A2K0WIC0"/>
<keyword evidence="3" id="KW-1185">Reference proteome</keyword>
<comment type="caution">
    <text evidence="2">The sequence shown here is derived from an EMBL/GenBank/DDBJ whole genome shotgun (WGS) entry which is preliminary data.</text>
</comment>
<dbReference type="EMBL" id="MTQA01000063">
    <property type="protein sequence ID" value="PNP82019.1"/>
    <property type="molecule type" value="Genomic_DNA"/>
</dbReference>
<protein>
    <submittedName>
        <fullName evidence="2">Uncharacterized protein</fullName>
    </submittedName>
</protein>
<evidence type="ECO:0000313" key="3">
    <source>
        <dbReference type="Proteomes" id="UP000236664"/>
    </source>
</evidence>
<evidence type="ECO:0000313" key="2">
    <source>
        <dbReference type="EMBL" id="PNP82019.1"/>
    </source>
</evidence>
<reference evidence="2 3" key="1">
    <citation type="submission" date="2017-06" db="EMBL/GenBank/DDBJ databases">
        <title>Genome of Fusarium nygamai isolate CS10214.</title>
        <authorList>
            <person name="Gardiner D.M."/>
            <person name="Obanor F."/>
            <person name="Kazan K."/>
        </authorList>
    </citation>
    <scope>NUCLEOTIDE SEQUENCE [LARGE SCALE GENOMIC DNA]</scope>
    <source>
        <strain evidence="2 3">CS10214</strain>
    </source>
</reference>
<accession>A0A2K0WIC0</accession>
<sequence>MSDGAPPPTPHTTVPDSTESNSTKSNSTTLIKLGQRSEVLVNTHALTHDDIV</sequence>